<keyword evidence="1" id="KW-0812">Transmembrane</keyword>
<organism evidence="2 3">
    <name type="scientific">Truepera radiovictrix (strain DSM 17093 / CIP 108686 / LMG 22925 / RQ-24)</name>
    <dbReference type="NCBI Taxonomy" id="649638"/>
    <lineage>
        <taxon>Bacteria</taxon>
        <taxon>Thermotogati</taxon>
        <taxon>Deinococcota</taxon>
        <taxon>Deinococci</taxon>
        <taxon>Trueperales</taxon>
        <taxon>Trueperaceae</taxon>
        <taxon>Truepera</taxon>
    </lineage>
</organism>
<protein>
    <submittedName>
        <fullName evidence="2">Uncharacterized protein</fullName>
    </submittedName>
</protein>
<reference evidence="2 3" key="2">
    <citation type="journal article" date="2011" name="Stand. Genomic Sci.">
        <title>Complete genome sequence of Truepera radiovictrix type strain (RQ-24).</title>
        <authorList>
            <person name="Ivanova N."/>
            <person name="Rohde C."/>
            <person name="Munk C."/>
            <person name="Nolan M."/>
            <person name="Lucas S."/>
            <person name="Del Rio T.G."/>
            <person name="Tice H."/>
            <person name="Deshpande S."/>
            <person name="Cheng J.F."/>
            <person name="Tapia R."/>
            <person name="Han C."/>
            <person name="Goodwin L."/>
            <person name="Pitluck S."/>
            <person name="Liolios K."/>
            <person name="Mavromatis K."/>
            <person name="Mikhailova N."/>
            <person name="Pati A."/>
            <person name="Chen A."/>
            <person name="Palaniappan K."/>
            <person name="Land M."/>
            <person name="Hauser L."/>
            <person name="Chang Y.J."/>
            <person name="Jeffries C.D."/>
            <person name="Brambilla E."/>
            <person name="Rohde M."/>
            <person name="Goker M."/>
            <person name="Tindall B.J."/>
            <person name="Woyke T."/>
            <person name="Bristow J."/>
            <person name="Eisen J.A."/>
            <person name="Markowitz V."/>
            <person name="Hugenholtz P."/>
            <person name="Kyrpides N.C."/>
            <person name="Klenk H.P."/>
            <person name="Lapidus A."/>
        </authorList>
    </citation>
    <scope>NUCLEOTIDE SEQUENCE [LARGE SCALE GENOMIC DNA]</scope>
    <source>
        <strain evidence="3">DSM 17093 / CIP 108686 / LMG 22925 / RQ-24</strain>
    </source>
</reference>
<evidence type="ECO:0000256" key="1">
    <source>
        <dbReference type="SAM" id="Phobius"/>
    </source>
</evidence>
<dbReference type="KEGG" id="tra:Trad_1643"/>
<gene>
    <name evidence="2" type="ordered locus">Trad_1643</name>
</gene>
<accession>D7CYC3</accession>
<proteinExistence type="predicted"/>
<dbReference type="HOGENOM" id="CLU_1314927_0_0_0"/>
<reference evidence="3" key="1">
    <citation type="submission" date="2010-05" db="EMBL/GenBank/DDBJ databases">
        <title>The complete genome of Truepera radiovictris DSM 17093.</title>
        <authorList>
            <consortium name="US DOE Joint Genome Institute (JGI-PGF)"/>
            <person name="Lucas S."/>
            <person name="Copeland A."/>
            <person name="Lapidus A."/>
            <person name="Glavina del Rio T."/>
            <person name="Dalin E."/>
            <person name="Tice H."/>
            <person name="Bruce D."/>
            <person name="Goodwin L."/>
            <person name="Pitluck S."/>
            <person name="Kyrpides N."/>
            <person name="Mavromatis K."/>
            <person name="Ovchinnikova G."/>
            <person name="Munk A.C."/>
            <person name="Detter J.C."/>
            <person name="Han C."/>
            <person name="Tapia R."/>
            <person name="Land M."/>
            <person name="Hauser L."/>
            <person name="Markowitz V."/>
            <person name="Cheng J.-F."/>
            <person name="Hugenholtz P."/>
            <person name="Woyke T."/>
            <person name="Wu D."/>
            <person name="Tindall B."/>
            <person name="Pomrenke H.G."/>
            <person name="Brambilla E."/>
            <person name="Klenk H.-P."/>
            <person name="Eisen J.A."/>
        </authorList>
    </citation>
    <scope>NUCLEOTIDE SEQUENCE [LARGE SCALE GENOMIC DNA]</scope>
    <source>
        <strain evidence="3">DSM 17093 / CIP 108686 / LMG 22925 / RQ-24</strain>
    </source>
</reference>
<name>D7CYC3_TRURR</name>
<dbReference type="RefSeq" id="WP_013178130.1">
    <property type="nucleotide sequence ID" value="NC_014221.1"/>
</dbReference>
<feature type="transmembrane region" description="Helical" evidence="1">
    <location>
        <begin position="21"/>
        <end position="42"/>
    </location>
</feature>
<evidence type="ECO:0000313" key="3">
    <source>
        <dbReference type="Proteomes" id="UP000000379"/>
    </source>
</evidence>
<feature type="transmembrane region" description="Helical" evidence="1">
    <location>
        <begin position="48"/>
        <end position="68"/>
    </location>
</feature>
<dbReference type="EMBL" id="CP002049">
    <property type="protein sequence ID" value="ADI14762.1"/>
    <property type="molecule type" value="Genomic_DNA"/>
</dbReference>
<evidence type="ECO:0000313" key="2">
    <source>
        <dbReference type="EMBL" id="ADI14762.1"/>
    </source>
</evidence>
<keyword evidence="1" id="KW-0472">Membrane</keyword>
<dbReference type="Proteomes" id="UP000000379">
    <property type="component" value="Chromosome"/>
</dbReference>
<keyword evidence="1" id="KW-1133">Transmembrane helix</keyword>
<feature type="transmembrane region" description="Helical" evidence="1">
    <location>
        <begin position="144"/>
        <end position="162"/>
    </location>
</feature>
<feature type="transmembrane region" description="Helical" evidence="1">
    <location>
        <begin position="168"/>
        <end position="193"/>
    </location>
</feature>
<sequence length="209" mass="21510">MNAQQAPGTGLGDLLTRGDTLQLLMAFFGLLLFAVAITWPTAPGPNDSWYTLVQVKAGALLLLSVGYGGSVALAPRAASCAALGVPLVFWALGLPFELTTYAATHPEAPLWWSLVTRPLGVLGYFGVGLVCGRALARARAALPLIPPLVLVGTISFDVWLGRAVLSPVAVAGGVSLPHVGAMALLGGLTLVLLTRAPAHPAGHNEIHAD</sequence>
<dbReference type="AlphaFoldDB" id="D7CYC3"/>
<dbReference type="STRING" id="649638.Trad_1643"/>
<feature type="transmembrane region" description="Helical" evidence="1">
    <location>
        <begin position="80"/>
        <end position="98"/>
    </location>
</feature>
<keyword evidence="3" id="KW-1185">Reference proteome</keyword>
<feature type="transmembrane region" description="Helical" evidence="1">
    <location>
        <begin position="110"/>
        <end position="132"/>
    </location>
</feature>